<dbReference type="Gene3D" id="3.40.50.2300">
    <property type="match status" value="1"/>
</dbReference>
<keyword evidence="4" id="KW-1185">Reference proteome</keyword>
<evidence type="ECO:0000313" key="3">
    <source>
        <dbReference type="EMBL" id="SMP75617.1"/>
    </source>
</evidence>
<dbReference type="EMBL" id="FXUL01000023">
    <property type="protein sequence ID" value="SMP75617.1"/>
    <property type="molecule type" value="Genomic_DNA"/>
</dbReference>
<dbReference type="InterPro" id="IPR011006">
    <property type="entry name" value="CheY-like_superfamily"/>
</dbReference>
<feature type="domain" description="Response regulatory" evidence="2">
    <location>
        <begin position="9"/>
        <end position="129"/>
    </location>
</feature>
<evidence type="ECO:0000259" key="2">
    <source>
        <dbReference type="PROSITE" id="PS50110"/>
    </source>
</evidence>
<name>A0ABY1QRI7_9BURK</name>
<sequence>MHQIPDLPRLLLVEDSDEDAATMREALELSGIPASLQRVVTGDGCMDALRDAASPPALVILDLNTPGMDGREALTLIKSDKLLKNLPVIVVSTSGNPRDVDFCYAAGANAYHVKPVKYPEHLNNMTELIIYWLGNATLPCRMLEHP</sequence>
<accession>A0ABY1QRI7</accession>
<protein>
    <submittedName>
        <fullName evidence="3">CheY chemotaxis protein or a CheY-like REC (Receiver) domain</fullName>
    </submittedName>
</protein>
<gene>
    <name evidence="3" type="ORF">SAMN06295970_1233</name>
</gene>
<dbReference type="Proteomes" id="UP001158049">
    <property type="component" value="Unassembled WGS sequence"/>
</dbReference>
<dbReference type="InterPro" id="IPR052893">
    <property type="entry name" value="TCS_response_regulator"/>
</dbReference>
<dbReference type="InterPro" id="IPR001789">
    <property type="entry name" value="Sig_transdc_resp-reg_receiver"/>
</dbReference>
<dbReference type="CDD" id="cd17557">
    <property type="entry name" value="REC_Rcp-like"/>
    <property type="match status" value="1"/>
</dbReference>
<dbReference type="RefSeq" id="WP_283444630.1">
    <property type="nucleotide sequence ID" value="NZ_FXUL01000023.1"/>
</dbReference>
<dbReference type="Pfam" id="PF00072">
    <property type="entry name" value="Response_reg"/>
    <property type="match status" value="1"/>
</dbReference>
<organism evidence="3 4">
    <name type="scientific">Noviherbaspirillum suwonense</name>
    <dbReference type="NCBI Taxonomy" id="1224511"/>
    <lineage>
        <taxon>Bacteria</taxon>
        <taxon>Pseudomonadati</taxon>
        <taxon>Pseudomonadota</taxon>
        <taxon>Betaproteobacteria</taxon>
        <taxon>Burkholderiales</taxon>
        <taxon>Oxalobacteraceae</taxon>
        <taxon>Noviherbaspirillum</taxon>
    </lineage>
</organism>
<dbReference type="PANTHER" id="PTHR44520">
    <property type="entry name" value="RESPONSE REGULATOR RCP1-RELATED"/>
    <property type="match status" value="1"/>
</dbReference>
<dbReference type="PANTHER" id="PTHR44520:SF2">
    <property type="entry name" value="RESPONSE REGULATOR RCP1"/>
    <property type="match status" value="1"/>
</dbReference>
<dbReference type="PROSITE" id="PS50110">
    <property type="entry name" value="RESPONSE_REGULATORY"/>
    <property type="match status" value="1"/>
</dbReference>
<evidence type="ECO:0000313" key="4">
    <source>
        <dbReference type="Proteomes" id="UP001158049"/>
    </source>
</evidence>
<feature type="modified residue" description="4-aspartylphosphate" evidence="1">
    <location>
        <position position="62"/>
    </location>
</feature>
<reference evidence="3 4" key="1">
    <citation type="submission" date="2017-05" db="EMBL/GenBank/DDBJ databases">
        <authorList>
            <person name="Varghese N."/>
            <person name="Submissions S."/>
        </authorList>
    </citation>
    <scope>NUCLEOTIDE SEQUENCE [LARGE SCALE GENOMIC DNA]</scope>
    <source>
        <strain evidence="3 4">DSM 26001</strain>
    </source>
</reference>
<keyword evidence="1" id="KW-0597">Phosphoprotein</keyword>
<comment type="caution">
    <text evidence="3">The sequence shown here is derived from an EMBL/GenBank/DDBJ whole genome shotgun (WGS) entry which is preliminary data.</text>
</comment>
<dbReference type="SMART" id="SM00448">
    <property type="entry name" value="REC"/>
    <property type="match status" value="1"/>
</dbReference>
<dbReference type="SUPFAM" id="SSF52172">
    <property type="entry name" value="CheY-like"/>
    <property type="match status" value="1"/>
</dbReference>
<evidence type="ECO:0000256" key="1">
    <source>
        <dbReference type="PROSITE-ProRule" id="PRU00169"/>
    </source>
</evidence>
<proteinExistence type="predicted"/>